<dbReference type="Pfam" id="PF08787">
    <property type="entry name" value="Alginate_lyase2"/>
    <property type="match status" value="1"/>
</dbReference>
<organism evidence="3 4">
    <name type="scientific">[Torrubiella] hemipterigena</name>
    <dbReference type="NCBI Taxonomy" id="1531966"/>
    <lineage>
        <taxon>Eukaryota</taxon>
        <taxon>Fungi</taxon>
        <taxon>Dikarya</taxon>
        <taxon>Ascomycota</taxon>
        <taxon>Pezizomycotina</taxon>
        <taxon>Sordariomycetes</taxon>
        <taxon>Hypocreomycetidae</taxon>
        <taxon>Hypocreales</taxon>
        <taxon>Clavicipitaceae</taxon>
        <taxon>Clavicipitaceae incertae sedis</taxon>
        <taxon>'Torrubiella' clade</taxon>
    </lineage>
</organism>
<evidence type="ECO:0000256" key="1">
    <source>
        <dbReference type="SAM" id="SignalP"/>
    </source>
</evidence>
<protein>
    <recommendedName>
        <fullName evidence="2">Alginate lyase 2 domain-containing protein</fullName>
    </recommendedName>
</protein>
<dbReference type="EMBL" id="CDHN01000005">
    <property type="protein sequence ID" value="CEJ93560.1"/>
    <property type="molecule type" value="Genomic_DNA"/>
</dbReference>
<evidence type="ECO:0000313" key="3">
    <source>
        <dbReference type="EMBL" id="CEJ93560.1"/>
    </source>
</evidence>
<proteinExistence type="predicted"/>
<feature type="domain" description="Alginate lyase 2" evidence="2">
    <location>
        <begin position="27"/>
        <end position="237"/>
    </location>
</feature>
<dbReference type="Gene3D" id="2.60.120.200">
    <property type="match status" value="1"/>
</dbReference>
<feature type="signal peptide" evidence="1">
    <location>
        <begin position="1"/>
        <end position="16"/>
    </location>
</feature>
<gene>
    <name evidence="3" type="ORF">VHEMI09140</name>
</gene>
<evidence type="ECO:0000313" key="4">
    <source>
        <dbReference type="Proteomes" id="UP000039046"/>
    </source>
</evidence>
<feature type="chain" id="PRO_5001980011" description="Alginate lyase 2 domain-containing protein" evidence="1">
    <location>
        <begin position="17"/>
        <end position="237"/>
    </location>
</feature>
<dbReference type="InterPro" id="IPR014895">
    <property type="entry name" value="Alginate_lyase_2"/>
</dbReference>
<name>A0A0A1TPH5_9HYPO</name>
<dbReference type="HOGENOM" id="CLU_081538_1_0_1"/>
<evidence type="ECO:0000259" key="2">
    <source>
        <dbReference type="Pfam" id="PF08787"/>
    </source>
</evidence>
<sequence>MHFNPLVLLLATFVVALDPKCAPGGNFDLSKWKLQEPVGDDGKPNEVSGSDLKGCQGFQDKWFYTDKTDGALVMKVPKRSDCVTTPNSKHCRSELREADPDSWDPKKSTNRLFGDVQVIKSGGDIVVGQIHMPSEVSKKPVALLYVGKDGKLTLGVGKCRTCTSTRSDVGKLKSPRDRFTYEIRYEKGKLSVSINGGSFKEFDTYDLDSPKSYFKAGNYNQAEDASEVHFYQIKITH</sequence>
<keyword evidence="4" id="KW-1185">Reference proteome</keyword>
<dbReference type="InterPro" id="IPR013320">
    <property type="entry name" value="ConA-like_dom_sf"/>
</dbReference>
<dbReference type="Proteomes" id="UP000039046">
    <property type="component" value="Unassembled WGS sequence"/>
</dbReference>
<keyword evidence="1" id="KW-0732">Signal</keyword>
<dbReference type="AlphaFoldDB" id="A0A0A1TPH5"/>
<reference evidence="3 4" key="1">
    <citation type="journal article" date="2015" name="Genome Announc.">
        <title>Draft Genome Sequence and Gene Annotation of the Entomopathogenic Fungus Verticillium hemipterigenum.</title>
        <authorList>
            <person name="Horn F."/>
            <person name="Habel A."/>
            <person name="Scharf D.H."/>
            <person name="Dworschak J."/>
            <person name="Brakhage A.A."/>
            <person name="Guthke R."/>
            <person name="Hertweck C."/>
            <person name="Linde J."/>
        </authorList>
    </citation>
    <scope>NUCLEOTIDE SEQUENCE [LARGE SCALE GENOMIC DNA]</scope>
</reference>
<dbReference type="SUPFAM" id="SSF49899">
    <property type="entry name" value="Concanavalin A-like lectins/glucanases"/>
    <property type="match status" value="1"/>
</dbReference>
<dbReference type="OrthoDB" id="77013at2759"/>
<accession>A0A0A1TPH5</accession>